<evidence type="ECO:0000313" key="1">
    <source>
        <dbReference type="EMBL" id="GGZ56967.1"/>
    </source>
</evidence>
<dbReference type="Proteomes" id="UP000622604">
    <property type="component" value="Unassembled WGS sequence"/>
</dbReference>
<dbReference type="AlphaFoldDB" id="A0A8H9I904"/>
<sequence>MHIIVQLDFIKVCDLELSPVEIFGYCASAVIAYSLTRSSIVRLRWFNLVGASSFCLYGIIIQAYPVAILNGFITLTNLFFLRRLLFDVERQFSVLAVSRPSNYVDFFLDYHHQEIKHLFPRFMKVSSAPNREYFFLTERTEVVGMLSGFVEENGNFVVDFDFVIPAYRDCHLGEYVIGKGQQLSKQFGFNEIVALADSYEHENYLSRIGFSPKKNGRWTFDGEK</sequence>
<evidence type="ECO:0000313" key="2">
    <source>
        <dbReference type="Proteomes" id="UP000622604"/>
    </source>
</evidence>
<dbReference type="SUPFAM" id="SSF55729">
    <property type="entry name" value="Acyl-CoA N-acyltransferases (Nat)"/>
    <property type="match status" value="1"/>
</dbReference>
<reference evidence="1" key="2">
    <citation type="submission" date="2020-09" db="EMBL/GenBank/DDBJ databases">
        <authorList>
            <person name="Sun Q."/>
            <person name="Kim S."/>
        </authorList>
    </citation>
    <scope>NUCLEOTIDE SEQUENCE</scope>
    <source>
        <strain evidence="1">KCTC 32337</strain>
    </source>
</reference>
<reference evidence="1" key="1">
    <citation type="journal article" date="2014" name="Int. J. Syst. Evol. Microbiol.">
        <title>Complete genome sequence of Corynebacterium casei LMG S-19264T (=DSM 44701T), isolated from a smear-ripened cheese.</title>
        <authorList>
            <consortium name="US DOE Joint Genome Institute (JGI-PGF)"/>
            <person name="Walter F."/>
            <person name="Albersmeier A."/>
            <person name="Kalinowski J."/>
            <person name="Ruckert C."/>
        </authorList>
    </citation>
    <scope>NUCLEOTIDE SEQUENCE</scope>
    <source>
        <strain evidence="1">KCTC 32337</strain>
    </source>
</reference>
<gene>
    <name evidence="1" type="ORF">GCM10011274_13900</name>
</gene>
<proteinExistence type="predicted"/>
<name>A0A8H9I904_9ALTE</name>
<comment type="caution">
    <text evidence="1">The sequence shown here is derived from an EMBL/GenBank/DDBJ whole genome shotgun (WGS) entry which is preliminary data.</text>
</comment>
<protein>
    <recommendedName>
        <fullName evidence="3">N-acetyltransferase domain-containing protein</fullName>
    </recommendedName>
</protein>
<dbReference type="EMBL" id="BMZC01000003">
    <property type="protein sequence ID" value="GGZ56967.1"/>
    <property type="molecule type" value="Genomic_DNA"/>
</dbReference>
<organism evidence="1 2">
    <name type="scientific">Paraglaciecola chathamensis</name>
    <dbReference type="NCBI Taxonomy" id="368405"/>
    <lineage>
        <taxon>Bacteria</taxon>
        <taxon>Pseudomonadati</taxon>
        <taxon>Pseudomonadota</taxon>
        <taxon>Gammaproteobacteria</taxon>
        <taxon>Alteromonadales</taxon>
        <taxon>Alteromonadaceae</taxon>
        <taxon>Paraglaciecola</taxon>
    </lineage>
</organism>
<evidence type="ECO:0008006" key="3">
    <source>
        <dbReference type="Google" id="ProtNLM"/>
    </source>
</evidence>
<dbReference type="InterPro" id="IPR016181">
    <property type="entry name" value="Acyl_CoA_acyltransferase"/>
</dbReference>
<accession>A0A8H9I904</accession>